<proteinExistence type="predicted"/>
<reference evidence="1" key="1">
    <citation type="journal article" date="2015" name="Nature">
        <title>Complex archaea that bridge the gap between prokaryotes and eukaryotes.</title>
        <authorList>
            <person name="Spang A."/>
            <person name="Saw J.H."/>
            <person name="Jorgensen S.L."/>
            <person name="Zaremba-Niedzwiedzka K."/>
            <person name="Martijn J."/>
            <person name="Lind A.E."/>
            <person name="van Eijk R."/>
            <person name="Schleper C."/>
            <person name="Guy L."/>
            <person name="Ettema T.J."/>
        </authorList>
    </citation>
    <scope>NUCLEOTIDE SEQUENCE</scope>
</reference>
<protein>
    <submittedName>
        <fullName evidence="1">Uncharacterized protein</fullName>
    </submittedName>
</protein>
<sequence>MAEEETLYVIEIRDDANEPWRLDFNIPHHYLQKGVAENFQQVFGFIFNGKEDADTFLVELRERFSHLIFRIREAVITTSAPGDS</sequence>
<dbReference type="AlphaFoldDB" id="A0A0F9KS29"/>
<gene>
    <name evidence="1" type="ORF">LCGC14_1668390</name>
</gene>
<comment type="caution">
    <text evidence="1">The sequence shown here is derived from an EMBL/GenBank/DDBJ whole genome shotgun (WGS) entry which is preliminary data.</text>
</comment>
<evidence type="ECO:0000313" key="1">
    <source>
        <dbReference type="EMBL" id="KKM18170.1"/>
    </source>
</evidence>
<dbReference type="EMBL" id="LAZR01014278">
    <property type="protein sequence ID" value="KKM18170.1"/>
    <property type="molecule type" value="Genomic_DNA"/>
</dbReference>
<organism evidence="1">
    <name type="scientific">marine sediment metagenome</name>
    <dbReference type="NCBI Taxonomy" id="412755"/>
    <lineage>
        <taxon>unclassified sequences</taxon>
        <taxon>metagenomes</taxon>
        <taxon>ecological metagenomes</taxon>
    </lineage>
</organism>
<name>A0A0F9KS29_9ZZZZ</name>
<accession>A0A0F9KS29</accession>